<dbReference type="RefSeq" id="WP_145673944.1">
    <property type="nucleotide sequence ID" value="NZ_VIWO01000011.1"/>
</dbReference>
<keyword evidence="3" id="KW-1185">Reference proteome</keyword>
<evidence type="ECO:0000313" key="3">
    <source>
        <dbReference type="Proteomes" id="UP000320811"/>
    </source>
</evidence>
<accession>A0A561P715</accession>
<evidence type="ECO:0000313" key="2">
    <source>
        <dbReference type="EMBL" id="TWF33912.1"/>
    </source>
</evidence>
<reference evidence="2 3" key="1">
    <citation type="submission" date="2019-06" db="EMBL/GenBank/DDBJ databases">
        <title>Sorghum-associated microbial communities from plants grown in Nebraska, USA.</title>
        <authorList>
            <person name="Schachtman D."/>
        </authorList>
    </citation>
    <scope>NUCLEOTIDE SEQUENCE [LARGE SCALE GENOMIC DNA]</scope>
    <source>
        <strain evidence="2 3">1209</strain>
    </source>
</reference>
<dbReference type="EMBL" id="VIWO01000011">
    <property type="protein sequence ID" value="TWF33912.1"/>
    <property type="molecule type" value="Genomic_DNA"/>
</dbReference>
<dbReference type="PROSITE" id="PS51257">
    <property type="entry name" value="PROKAR_LIPOPROTEIN"/>
    <property type="match status" value="1"/>
</dbReference>
<feature type="signal peptide" evidence="1">
    <location>
        <begin position="1"/>
        <end position="22"/>
    </location>
</feature>
<organism evidence="2 3">
    <name type="scientific">Chitinophaga polysaccharea</name>
    <dbReference type="NCBI Taxonomy" id="1293035"/>
    <lineage>
        <taxon>Bacteria</taxon>
        <taxon>Pseudomonadati</taxon>
        <taxon>Bacteroidota</taxon>
        <taxon>Chitinophagia</taxon>
        <taxon>Chitinophagales</taxon>
        <taxon>Chitinophagaceae</taxon>
        <taxon>Chitinophaga</taxon>
    </lineage>
</organism>
<evidence type="ECO:0000256" key="1">
    <source>
        <dbReference type="SAM" id="SignalP"/>
    </source>
</evidence>
<feature type="chain" id="PRO_5022138221" description="Lipoprotein" evidence="1">
    <location>
        <begin position="23"/>
        <end position="157"/>
    </location>
</feature>
<evidence type="ECO:0008006" key="4">
    <source>
        <dbReference type="Google" id="ProtNLM"/>
    </source>
</evidence>
<proteinExistence type="predicted"/>
<dbReference type="AlphaFoldDB" id="A0A561P715"/>
<keyword evidence="1" id="KW-0732">Signal</keyword>
<name>A0A561P715_9BACT</name>
<sequence length="157" mass="17848">MKTIKKHLILPVVALSAFTACHDTKAPEEKVHTESAPPLQAVAENETTITRPCAVLYSPDSIKLEKLKKDNGEEAFYTIADDNQNYMTDARNFLEGKGVNILEPAGGKMTFRSPKNQPTELDLNDKKYNWEIWLYDGNKLHKVDVTDIENEYAKYMK</sequence>
<gene>
    <name evidence="2" type="ORF">FHW36_111103</name>
</gene>
<dbReference type="Proteomes" id="UP000320811">
    <property type="component" value="Unassembled WGS sequence"/>
</dbReference>
<protein>
    <recommendedName>
        <fullName evidence="4">Lipoprotein</fullName>
    </recommendedName>
</protein>
<dbReference type="OrthoDB" id="885909at2"/>
<comment type="caution">
    <text evidence="2">The sequence shown here is derived from an EMBL/GenBank/DDBJ whole genome shotgun (WGS) entry which is preliminary data.</text>
</comment>